<accession>A0A1L7WFQ1</accession>
<dbReference type="PANTHER" id="PTHR35910:SF6">
    <property type="entry name" value="2EXR DOMAIN-CONTAINING PROTEIN"/>
    <property type="match status" value="1"/>
</dbReference>
<reference evidence="2 3" key="1">
    <citation type="submission" date="2016-03" db="EMBL/GenBank/DDBJ databases">
        <authorList>
            <person name="Ploux O."/>
        </authorList>
    </citation>
    <scope>NUCLEOTIDE SEQUENCE [LARGE SCALE GENOMIC DNA]</scope>
    <source>
        <strain evidence="2 3">UAMH 11012</strain>
    </source>
</reference>
<sequence>MVQTRSQTLALKNTFHLFPSFSPEIRLLIWELSLPTTPQLIPHSILRIPPIAYVSHESRAIYKRHYTSTFPRIEDQSEPPLQYPMAIDADLSKDILFISWDLFEGSSWELNWNEWITEEAIAKIQHIAIDADMWRGLDPEYGGLRSDDEEVDYRKILLQLPNLKTLRLVLLPMEDIHQPWMSREDIEDPVEAQRTRDLWKKELVPTTSQDPKDSFIMLDINAFLDEHEHDPETDWIAPKFEMVVVKETKVMSNWLWGAVDLWQAGGVLDTIEENYILANKHLDA</sequence>
<dbReference type="EMBL" id="FJOG01000002">
    <property type="protein sequence ID" value="CZR51594.1"/>
    <property type="molecule type" value="Genomic_DNA"/>
</dbReference>
<evidence type="ECO:0000313" key="2">
    <source>
        <dbReference type="EMBL" id="CZR51594.1"/>
    </source>
</evidence>
<dbReference type="PANTHER" id="PTHR35910">
    <property type="entry name" value="2EXR DOMAIN-CONTAINING PROTEIN"/>
    <property type="match status" value="1"/>
</dbReference>
<proteinExistence type="predicted"/>
<evidence type="ECO:0000313" key="3">
    <source>
        <dbReference type="Proteomes" id="UP000184330"/>
    </source>
</evidence>
<dbReference type="InterPro" id="IPR045518">
    <property type="entry name" value="2EXR"/>
</dbReference>
<dbReference type="OrthoDB" id="3473305at2759"/>
<dbReference type="Proteomes" id="UP000184330">
    <property type="component" value="Unassembled WGS sequence"/>
</dbReference>
<organism evidence="2 3">
    <name type="scientific">Phialocephala subalpina</name>
    <dbReference type="NCBI Taxonomy" id="576137"/>
    <lineage>
        <taxon>Eukaryota</taxon>
        <taxon>Fungi</taxon>
        <taxon>Dikarya</taxon>
        <taxon>Ascomycota</taxon>
        <taxon>Pezizomycotina</taxon>
        <taxon>Leotiomycetes</taxon>
        <taxon>Helotiales</taxon>
        <taxon>Mollisiaceae</taxon>
        <taxon>Phialocephala</taxon>
        <taxon>Phialocephala fortinii species complex</taxon>
    </lineage>
</organism>
<name>A0A1L7WFQ1_9HELO</name>
<protein>
    <recommendedName>
        <fullName evidence="1">2EXR domain-containing protein</fullName>
    </recommendedName>
</protein>
<feature type="domain" description="2EXR" evidence="1">
    <location>
        <begin position="15"/>
        <end position="81"/>
    </location>
</feature>
<dbReference type="AlphaFoldDB" id="A0A1L7WFQ1"/>
<evidence type="ECO:0000259" key="1">
    <source>
        <dbReference type="Pfam" id="PF20150"/>
    </source>
</evidence>
<dbReference type="Pfam" id="PF20150">
    <property type="entry name" value="2EXR"/>
    <property type="match status" value="1"/>
</dbReference>
<keyword evidence="3" id="KW-1185">Reference proteome</keyword>
<gene>
    <name evidence="2" type="ORF">PAC_01471</name>
</gene>